<sequence>MVSAIGIGAMSFSNFYGETNESESHRLMSTALDQGVTHIDTANVYGGGVSETVIGTFLAKQGARRNDLFSIASKVGIAKDPETGKRYFDNSPAYLIAELDKTLARLQLDSIDLYYIHRRDAQTSIEDVTETLVELVKSGKIKSFGFSEIAPASLRRADAIHHVAAVQSEYSLSVRSPEMGLVQTTKELGTALVAFSPVGRSLLTDNPLTLDAISGMEWLRQNPRFIEPNYSANIKAGINFRNLAADMGLSAAGLAIAWLIHKGEHIIPIPGTRSVAHFLELCEGANVSLSDTDMRIIEDTLPIGWAHGDRYSTQQWVGPEIYC</sequence>
<dbReference type="GO" id="GO:0016491">
    <property type="term" value="F:oxidoreductase activity"/>
    <property type="evidence" value="ECO:0007669"/>
    <property type="project" value="UniProtKB-KW"/>
</dbReference>
<reference evidence="3 4" key="1">
    <citation type="journal article" date="2010" name="J. Bacteriol.">
        <title>Complete genome sequence of "Candidatus Puniceispirillum marinum" IMCC1322, a representative of the SAR116 clade in the Alphaproteobacteria.</title>
        <authorList>
            <person name="Oh H.M."/>
            <person name="Kwon K.K."/>
            <person name="Kang I."/>
            <person name="Kang S.G."/>
            <person name="Lee J.H."/>
            <person name="Kim S.J."/>
            <person name="Cho J.C."/>
        </authorList>
    </citation>
    <scope>NUCLEOTIDE SEQUENCE [LARGE SCALE GENOMIC DNA]</scope>
    <source>
        <strain evidence="3 4">IMCC1322</strain>
    </source>
</reference>
<organism evidence="3 4">
    <name type="scientific">Puniceispirillum marinum (strain IMCC1322)</name>
    <dbReference type="NCBI Taxonomy" id="488538"/>
    <lineage>
        <taxon>Bacteria</taxon>
        <taxon>Pseudomonadati</taxon>
        <taxon>Pseudomonadota</taxon>
        <taxon>Alphaproteobacteria</taxon>
        <taxon>Candidatus Puniceispirillales</taxon>
        <taxon>Candidatus Puniceispirillaceae</taxon>
        <taxon>Candidatus Puniceispirillum</taxon>
    </lineage>
</organism>
<dbReference type="Gene3D" id="3.20.20.100">
    <property type="entry name" value="NADP-dependent oxidoreductase domain"/>
    <property type="match status" value="1"/>
</dbReference>
<dbReference type="HOGENOM" id="CLU_023205_2_1_5"/>
<dbReference type="EMBL" id="CP001751">
    <property type="protein sequence ID" value="ADE38847.1"/>
    <property type="molecule type" value="Genomic_DNA"/>
</dbReference>
<dbReference type="eggNOG" id="COG0667">
    <property type="taxonomic scope" value="Bacteria"/>
</dbReference>
<evidence type="ECO:0000313" key="4">
    <source>
        <dbReference type="Proteomes" id="UP000007460"/>
    </source>
</evidence>
<dbReference type="AlphaFoldDB" id="D5BRF0"/>
<name>D5BRF0_PUNMI</name>
<dbReference type="PANTHER" id="PTHR43625">
    <property type="entry name" value="AFLATOXIN B1 ALDEHYDE REDUCTASE"/>
    <property type="match status" value="1"/>
</dbReference>
<keyword evidence="1 3" id="KW-0560">Oxidoreductase</keyword>
<evidence type="ECO:0000259" key="2">
    <source>
        <dbReference type="Pfam" id="PF00248"/>
    </source>
</evidence>
<dbReference type="EC" id="1.1.1.-" evidence="3"/>
<dbReference type="InterPro" id="IPR023210">
    <property type="entry name" value="NADP_OxRdtase_dom"/>
</dbReference>
<gene>
    <name evidence="3" type="ordered locus">SAR116_0604</name>
</gene>
<dbReference type="STRING" id="488538.SAR116_0604"/>
<dbReference type="KEGG" id="apb:SAR116_0604"/>
<dbReference type="SUPFAM" id="SSF51430">
    <property type="entry name" value="NAD(P)-linked oxidoreductase"/>
    <property type="match status" value="1"/>
</dbReference>
<proteinExistence type="predicted"/>
<evidence type="ECO:0000313" key="3">
    <source>
        <dbReference type="EMBL" id="ADE38847.1"/>
    </source>
</evidence>
<dbReference type="PANTHER" id="PTHR43625:SF40">
    <property type="entry name" value="ALDO-KETO REDUCTASE YAKC [NADP(+)]"/>
    <property type="match status" value="1"/>
</dbReference>
<protein>
    <submittedName>
        <fullName evidence="3">Aldo-keto reductase, putative</fullName>
        <ecNumber evidence="3">1.1.1.-</ecNumber>
    </submittedName>
</protein>
<evidence type="ECO:0000256" key="1">
    <source>
        <dbReference type="ARBA" id="ARBA00023002"/>
    </source>
</evidence>
<feature type="domain" description="NADP-dependent oxidoreductase" evidence="2">
    <location>
        <begin position="4"/>
        <end position="299"/>
    </location>
</feature>
<dbReference type="InterPro" id="IPR050791">
    <property type="entry name" value="Aldo-Keto_reductase"/>
</dbReference>
<dbReference type="InterPro" id="IPR036812">
    <property type="entry name" value="NAD(P)_OxRdtase_dom_sf"/>
</dbReference>
<dbReference type="GO" id="GO:0005737">
    <property type="term" value="C:cytoplasm"/>
    <property type="evidence" value="ECO:0007669"/>
    <property type="project" value="TreeGrafter"/>
</dbReference>
<keyword evidence="4" id="KW-1185">Reference proteome</keyword>
<dbReference type="Pfam" id="PF00248">
    <property type="entry name" value="Aldo_ket_red"/>
    <property type="match status" value="1"/>
</dbReference>
<dbReference type="Proteomes" id="UP000007460">
    <property type="component" value="Chromosome"/>
</dbReference>
<accession>D5BRF0</accession>